<gene>
    <name evidence="2" type="ORF">R0H03_10080</name>
</gene>
<organism evidence="2 3">
    <name type="scientific">Pediococcus acidilactici</name>
    <dbReference type="NCBI Taxonomy" id="1254"/>
    <lineage>
        <taxon>Bacteria</taxon>
        <taxon>Bacillati</taxon>
        <taxon>Bacillota</taxon>
        <taxon>Bacilli</taxon>
        <taxon>Lactobacillales</taxon>
        <taxon>Lactobacillaceae</taxon>
        <taxon>Pediococcus</taxon>
        <taxon>Pediococcus acidilactici group</taxon>
    </lineage>
</organism>
<evidence type="ECO:0000313" key="3">
    <source>
        <dbReference type="Proteomes" id="UP001280415"/>
    </source>
</evidence>
<protein>
    <submittedName>
        <fullName evidence="2">BppU family phage baseplate upper protein</fullName>
    </submittedName>
</protein>
<feature type="domain" description="BppU N-terminal" evidence="1">
    <location>
        <begin position="26"/>
        <end position="160"/>
    </location>
</feature>
<dbReference type="InterPro" id="IPR018913">
    <property type="entry name" value="BppU_N"/>
</dbReference>
<name>A0AAW8YPS5_PEDAC</name>
<reference evidence="2" key="2">
    <citation type="submission" date="2023-10" db="EMBL/GenBank/DDBJ databases">
        <authorList>
            <person name="Khurajog B."/>
        </authorList>
    </citation>
    <scope>NUCLEOTIDE SEQUENCE</scope>
    <source>
        <strain evidence="2">BF14</strain>
    </source>
</reference>
<dbReference type="Proteomes" id="UP001280415">
    <property type="component" value="Unassembled WGS sequence"/>
</dbReference>
<dbReference type="RefSeq" id="WP_317052508.1">
    <property type="nucleotide sequence ID" value="NZ_CP140878.1"/>
</dbReference>
<reference evidence="2" key="1">
    <citation type="journal article" date="2023" name="PeerJ">
        <title>Selection and evaluation of lactic acid bacteria from chicken feces in Thailand as potential probiotics.</title>
        <authorList>
            <person name="Khurajog B."/>
            <person name="Disastra Y."/>
            <person name="Lawwyne L.D."/>
            <person name="Sirichokchatchawan W."/>
            <person name="Niyomtham W."/>
            <person name="Yindee J."/>
            <person name="Hampson D.J."/>
            <person name="Prapasarakul N."/>
        </authorList>
    </citation>
    <scope>NUCLEOTIDE SEQUENCE</scope>
    <source>
        <strain evidence="2">BF14</strain>
    </source>
</reference>
<dbReference type="InterPro" id="IPR029052">
    <property type="entry name" value="Metallo-depent_PP-like"/>
</dbReference>
<dbReference type="Gene3D" id="2.60.40.3350">
    <property type="match status" value="1"/>
</dbReference>
<evidence type="ECO:0000313" key="2">
    <source>
        <dbReference type="EMBL" id="MDV2912177.1"/>
    </source>
</evidence>
<dbReference type="EMBL" id="JAWJAX010000018">
    <property type="protein sequence ID" value="MDV2912177.1"/>
    <property type="molecule type" value="Genomic_DNA"/>
</dbReference>
<accession>A0AAW8YPS5</accession>
<comment type="caution">
    <text evidence="2">The sequence shown here is derived from an EMBL/GenBank/DDBJ whole genome shotgun (WGS) entry which is preliminary data.</text>
</comment>
<evidence type="ECO:0000259" key="1">
    <source>
        <dbReference type="Pfam" id="PF10651"/>
    </source>
</evidence>
<sequence length="618" mass="69431">MSMYLTFTIGKDKRNLVDDITDFHIDNSTSTNPQWLQARQNEDGMRQVFVTVKNEDGSPLNLTGCNYWFQGKLPDGIHKIIDARHGVTLDAQNGKFRFDMPKQAFAVAGSYVQAFFRIVRDGESLTTLEFDLTVLADLVYNDLVPSDYITPFEDLYGKLQDYITKANGDFDAAMAQWKKDVADLITELNADIGGINLTITEIKAQLASLEEKIKGDGLLTQADFDAKIKTVNETIKNALDQLKKPIPVGNSIIIGGPISSDEKNLLDKFRSTVDTSKFNLIFFNDSHYGMQSDIKNYGPRYAINHLNTALYLDDLVNVIVAGGDNIDGHLLSYDGLINDEQNFATELLFGSPNHADKFALKGNHDDGSLRLRWYREGSKYAPDSFPDTISNAQFKSDYMNGQLLFGEHRNDGDSNYFYKDYPDFKVRLIGLDSNDIPEDVKAADGGNKYVGLNNMGYRQEQLDWFANVALQNVPEDYVTIICVHSPATPTANDNTNLTDYTITHYTNQAQLNQIIKDFINGQSSVITNNVEDWEIKVQTNFVVQGKRDVAGYIHGHYHYEELTTNQGFNNISCVSAIPYTGFNNGAQNGGWTLFTLDRDNRKLKSTGYGLSTNRTFDY</sequence>
<proteinExistence type="predicted"/>
<dbReference type="Pfam" id="PF10651">
    <property type="entry name" value="BppU_N"/>
    <property type="match status" value="1"/>
</dbReference>
<dbReference type="AlphaFoldDB" id="A0AAW8YPS5"/>
<dbReference type="SUPFAM" id="SSF56300">
    <property type="entry name" value="Metallo-dependent phosphatases"/>
    <property type="match status" value="1"/>
</dbReference>
<dbReference type="Gene3D" id="3.60.21.10">
    <property type="match status" value="1"/>
</dbReference>